<reference evidence="9 10" key="1">
    <citation type="submission" date="2024-09" db="EMBL/GenBank/DDBJ databases">
        <authorList>
            <person name="Sun Q."/>
            <person name="Mori K."/>
        </authorList>
    </citation>
    <scope>NUCLEOTIDE SEQUENCE [LARGE SCALE GENOMIC DNA]</scope>
    <source>
        <strain evidence="9 10">JCM 12520</strain>
    </source>
</reference>
<dbReference type="PANTHER" id="PTHR43744:SF9">
    <property type="entry name" value="POLYGALACTURONAN_RHAMNOGALACTURONAN TRANSPORT SYSTEM PERMEASE PROTEIN YTCP"/>
    <property type="match status" value="1"/>
</dbReference>
<sequence>MPAYRRDRLAQTVLGLVLVAISLTMIAPLIHLLAISLSDGSYVLARKIYFWPKGINLDVYKQILQLKSLWKSFGVTIYITVVGTILCLIVSSMTAYPLSRSTMKGRTFLLRAIVVTFVFSIPLIPGYLTVRALGMENTLWALMIPGVTGAYYVLIMKTFFQGISSELYDSAKLDGCTEYGIFTRMVIPLSKPVLATIALFHAVGQWNSYFGAMIYIRDKTMAPLQIVLRSLVVDTTDGALGGQGFDLVLQTPEMVKAGITLFVTLPILLVYPFLQKYFVQGAMLGSLKE</sequence>
<comment type="caution">
    <text evidence="9">The sequence shown here is derived from an EMBL/GenBank/DDBJ whole genome shotgun (WGS) entry which is preliminary data.</text>
</comment>
<keyword evidence="5 7" id="KW-1133">Transmembrane helix</keyword>
<evidence type="ECO:0000256" key="2">
    <source>
        <dbReference type="ARBA" id="ARBA00022448"/>
    </source>
</evidence>
<evidence type="ECO:0000313" key="10">
    <source>
        <dbReference type="Proteomes" id="UP001589619"/>
    </source>
</evidence>
<dbReference type="Pfam" id="PF00528">
    <property type="entry name" value="BPD_transp_1"/>
    <property type="match status" value="1"/>
</dbReference>
<dbReference type="CDD" id="cd06261">
    <property type="entry name" value="TM_PBP2"/>
    <property type="match status" value="1"/>
</dbReference>
<gene>
    <name evidence="9" type="ORF">ACFFNY_08465</name>
</gene>
<evidence type="ECO:0000256" key="3">
    <source>
        <dbReference type="ARBA" id="ARBA00022475"/>
    </source>
</evidence>
<dbReference type="SUPFAM" id="SSF161098">
    <property type="entry name" value="MetI-like"/>
    <property type="match status" value="1"/>
</dbReference>
<keyword evidence="10" id="KW-1185">Reference proteome</keyword>
<dbReference type="Proteomes" id="UP001589619">
    <property type="component" value="Unassembled WGS sequence"/>
</dbReference>
<dbReference type="PROSITE" id="PS50928">
    <property type="entry name" value="ABC_TM1"/>
    <property type="match status" value="1"/>
</dbReference>
<feature type="transmembrane region" description="Helical" evidence="7">
    <location>
        <begin position="108"/>
        <end position="128"/>
    </location>
</feature>
<dbReference type="InterPro" id="IPR000515">
    <property type="entry name" value="MetI-like"/>
</dbReference>
<evidence type="ECO:0000256" key="6">
    <source>
        <dbReference type="ARBA" id="ARBA00023136"/>
    </source>
</evidence>
<keyword evidence="2 7" id="KW-0813">Transport</keyword>
<comment type="similarity">
    <text evidence="7">Belongs to the binding-protein-dependent transport system permease family.</text>
</comment>
<feature type="transmembrane region" description="Helical" evidence="7">
    <location>
        <begin position="140"/>
        <end position="160"/>
    </location>
</feature>
<keyword evidence="3" id="KW-1003">Cell membrane</keyword>
<evidence type="ECO:0000256" key="5">
    <source>
        <dbReference type="ARBA" id="ARBA00022989"/>
    </source>
</evidence>
<dbReference type="InterPro" id="IPR035906">
    <property type="entry name" value="MetI-like_sf"/>
</dbReference>
<protein>
    <submittedName>
        <fullName evidence="9">Carbohydrate ABC transporter permease</fullName>
    </submittedName>
</protein>
<name>A0ABV5VTI4_9BACL</name>
<evidence type="ECO:0000313" key="9">
    <source>
        <dbReference type="EMBL" id="MFB9751602.1"/>
    </source>
</evidence>
<evidence type="ECO:0000256" key="1">
    <source>
        <dbReference type="ARBA" id="ARBA00004651"/>
    </source>
</evidence>
<feature type="domain" description="ABC transmembrane type-1" evidence="8">
    <location>
        <begin position="73"/>
        <end position="274"/>
    </location>
</feature>
<evidence type="ECO:0000259" key="8">
    <source>
        <dbReference type="PROSITE" id="PS50928"/>
    </source>
</evidence>
<proteinExistence type="inferred from homology"/>
<feature type="transmembrane region" description="Helical" evidence="7">
    <location>
        <begin position="254"/>
        <end position="274"/>
    </location>
</feature>
<keyword evidence="6 7" id="KW-0472">Membrane</keyword>
<dbReference type="Gene3D" id="1.10.3720.10">
    <property type="entry name" value="MetI-like"/>
    <property type="match status" value="1"/>
</dbReference>
<comment type="subcellular location">
    <subcellularLocation>
        <location evidence="1 7">Cell membrane</location>
        <topology evidence="1 7">Multi-pass membrane protein</topology>
    </subcellularLocation>
</comment>
<organism evidence="9 10">
    <name type="scientific">Paenibacillus hodogayensis</name>
    <dbReference type="NCBI Taxonomy" id="279208"/>
    <lineage>
        <taxon>Bacteria</taxon>
        <taxon>Bacillati</taxon>
        <taxon>Bacillota</taxon>
        <taxon>Bacilli</taxon>
        <taxon>Bacillales</taxon>
        <taxon>Paenibacillaceae</taxon>
        <taxon>Paenibacillus</taxon>
    </lineage>
</organism>
<evidence type="ECO:0000256" key="4">
    <source>
        <dbReference type="ARBA" id="ARBA00022692"/>
    </source>
</evidence>
<evidence type="ECO:0000256" key="7">
    <source>
        <dbReference type="RuleBase" id="RU363032"/>
    </source>
</evidence>
<dbReference type="RefSeq" id="WP_344912277.1">
    <property type="nucleotide sequence ID" value="NZ_BAAAYO010000010.1"/>
</dbReference>
<dbReference type="PANTHER" id="PTHR43744">
    <property type="entry name" value="ABC TRANSPORTER PERMEASE PROTEIN MG189-RELATED-RELATED"/>
    <property type="match status" value="1"/>
</dbReference>
<feature type="transmembrane region" description="Helical" evidence="7">
    <location>
        <begin position="181"/>
        <end position="203"/>
    </location>
</feature>
<accession>A0ABV5VTI4</accession>
<dbReference type="EMBL" id="JBHMAG010000007">
    <property type="protein sequence ID" value="MFB9751602.1"/>
    <property type="molecule type" value="Genomic_DNA"/>
</dbReference>
<feature type="transmembrane region" description="Helical" evidence="7">
    <location>
        <begin position="75"/>
        <end position="96"/>
    </location>
</feature>
<feature type="transmembrane region" description="Helical" evidence="7">
    <location>
        <begin position="12"/>
        <end position="34"/>
    </location>
</feature>
<keyword evidence="4 7" id="KW-0812">Transmembrane</keyword>